<accession>X0XHS4</accession>
<organism evidence="1">
    <name type="scientific">marine sediment metagenome</name>
    <dbReference type="NCBI Taxonomy" id="412755"/>
    <lineage>
        <taxon>unclassified sequences</taxon>
        <taxon>metagenomes</taxon>
        <taxon>ecological metagenomes</taxon>
    </lineage>
</organism>
<reference evidence="1" key="1">
    <citation type="journal article" date="2014" name="Front. Microbiol.">
        <title>High frequency of phylogenetically diverse reductive dehalogenase-homologous genes in deep subseafloor sedimentary metagenomes.</title>
        <authorList>
            <person name="Kawai M."/>
            <person name="Futagami T."/>
            <person name="Toyoda A."/>
            <person name="Takaki Y."/>
            <person name="Nishi S."/>
            <person name="Hori S."/>
            <person name="Arai W."/>
            <person name="Tsubouchi T."/>
            <person name="Morono Y."/>
            <person name="Uchiyama I."/>
            <person name="Ito T."/>
            <person name="Fujiyama A."/>
            <person name="Inagaki F."/>
            <person name="Takami H."/>
        </authorList>
    </citation>
    <scope>NUCLEOTIDE SEQUENCE</scope>
    <source>
        <strain evidence="1">Expedition CK06-06</strain>
    </source>
</reference>
<evidence type="ECO:0008006" key="2">
    <source>
        <dbReference type="Google" id="ProtNLM"/>
    </source>
</evidence>
<dbReference type="InterPro" id="IPR029044">
    <property type="entry name" value="Nucleotide-diphossugar_trans"/>
</dbReference>
<sequence>NVIFSNVNSAVKKSVILKYPYTEKVPASEDLGWAIGIIKKNYKLIYEPTAVVIHSHEFSLINTIKIYFDQGVSYSQIYQHGNSTYLMLNSKRRFINKIKYLIKNFKYHWILISLAIDTIKFLSVTLGKNYRRLPVFLLKHFSNCPNYWV</sequence>
<proteinExistence type="predicted"/>
<dbReference type="SUPFAM" id="SSF53448">
    <property type="entry name" value="Nucleotide-diphospho-sugar transferases"/>
    <property type="match status" value="1"/>
</dbReference>
<dbReference type="EMBL" id="BARS01055068">
    <property type="protein sequence ID" value="GAG42690.1"/>
    <property type="molecule type" value="Genomic_DNA"/>
</dbReference>
<gene>
    <name evidence="1" type="ORF">S01H1_81383</name>
</gene>
<dbReference type="AlphaFoldDB" id="X0XHS4"/>
<comment type="caution">
    <text evidence="1">The sequence shown here is derived from an EMBL/GenBank/DDBJ whole genome shotgun (WGS) entry which is preliminary data.</text>
</comment>
<name>X0XHS4_9ZZZZ</name>
<feature type="non-terminal residue" evidence="1">
    <location>
        <position position="1"/>
    </location>
</feature>
<protein>
    <recommendedName>
        <fullName evidence="2">Glycosyltransferase 2-like domain-containing protein</fullName>
    </recommendedName>
</protein>
<evidence type="ECO:0000313" key="1">
    <source>
        <dbReference type="EMBL" id="GAG42690.1"/>
    </source>
</evidence>